<dbReference type="GO" id="GO:0016787">
    <property type="term" value="F:hydrolase activity"/>
    <property type="evidence" value="ECO:0007669"/>
    <property type="project" value="UniProtKB-KW"/>
</dbReference>
<evidence type="ECO:0000256" key="1">
    <source>
        <dbReference type="SAM" id="Phobius"/>
    </source>
</evidence>
<dbReference type="GO" id="GO:0016020">
    <property type="term" value="C:membrane"/>
    <property type="evidence" value="ECO:0007669"/>
    <property type="project" value="TreeGrafter"/>
</dbReference>
<proteinExistence type="predicted"/>
<dbReference type="EMBL" id="CP070496">
    <property type="protein sequence ID" value="QSB03912.1"/>
    <property type="molecule type" value="Genomic_DNA"/>
</dbReference>
<keyword evidence="1" id="KW-1133">Transmembrane helix</keyword>
<dbReference type="Gene3D" id="3.40.50.1820">
    <property type="entry name" value="alpha/beta hydrolase"/>
    <property type="match status" value="1"/>
</dbReference>
<dbReference type="RefSeq" id="WP_213169910.1">
    <property type="nucleotide sequence ID" value="NZ_CP070496.1"/>
</dbReference>
<dbReference type="PANTHER" id="PTHR43798:SF33">
    <property type="entry name" value="HYDROLASE, PUTATIVE (AFU_ORTHOLOGUE AFUA_2G14860)-RELATED"/>
    <property type="match status" value="1"/>
</dbReference>
<feature type="transmembrane region" description="Helical" evidence="1">
    <location>
        <begin position="93"/>
        <end position="112"/>
    </location>
</feature>
<organism evidence="3 4">
    <name type="scientific">Natronoglycomyces albus</name>
    <dbReference type="NCBI Taxonomy" id="2811108"/>
    <lineage>
        <taxon>Bacteria</taxon>
        <taxon>Bacillati</taxon>
        <taxon>Actinomycetota</taxon>
        <taxon>Actinomycetes</taxon>
        <taxon>Glycomycetales</taxon>
        <taxon>Glycomycetaceae</taxon>
        <taxon>Natronoglycomyces</taxon>
    </lineage>
</organism>
<keyword evidence="1" id="KW-0812">Transmembrane</keyword>
<dbReference type="Proteomes" id="UP000662939">
    <property type="component" value="Chromosome"/>
</dbReference>
<dbReference type="SUPFAM" id="SSF53474">
    <property type="entry name" value="alpha/beta-Hydrolases"/>
    <property type="match status" value="1"/>
</dbReference>
<dbReference type="PRINTS" id="PR00111">
    <property type="entry name" value="ABHYDROLASE"/>
</dbReference>
<feature type="transmembrane region" description="Helical" evidence="1">
    <location>
        <begin position="28"/>
        <end position="49"/>
    </location>
</feature>
<evidence type="ECO:0000313" key="3">
    <source>
        <dbReference type="EMBL" id="QSB03912.1"/>
    </source>
</evidence>
<evidence type="ECO:0000259" key="2">
    <source>
        <dbReference type="Pfam" id="PF00561"/>
    </source>
</evidence>
<reference evidence="3" key="1">
    <citation type="submission" date="2021-02" db="EMBL/GenBank/DDBJ databases">
        <title>Natronoglycomyces albus gen. nov., sp. nov, a haloalkaliphilic actinobacterium from a soda solonchak soil.</title>
        <authorList>
            <person name="Sorokin D.Y."/>
            <person name="Khijniak T.V."/>
            <person name="Zakharycheva A.P."/>
            <person name="Boueva O.V."/>
            <person name="Ariskina E.V."/>
            <person name="Hahnke R.L."/>
            <person name="Bunk B."/>
            <person name="Sproer C."/>
            <person name="Schumann P."/>
            <person name="Evtushenko L.I."/>
            <person name="Kublanov I.V."/>
        </authorList>
    </citation>
    <scope>NUCLEOTIDE SEQUENCE</scope>
    <source>
        <strain evidence="3">DSM 106290</strain>
    </source>
</reference>
<protein>
    <submittedName>
        <fullName evidence="3">Alpha/beta hydrolase</fullName>
    </submittedName>
</protein>
<dbReference type="PANTHER" id="PTHR43798">
    <property type="entry name" value="MONOACYLGLYCEROL LIPASE"/>
    <property type="match status" value="1"/>
</dbReference>
<keyword evidence="4" id="KW-1185">Reference proteome</keyword>
<gene>
    <name evidence="3" type="ORF">JQS30_08740</name>
</gene>
<feature type="domain" description="AB hydrolase-1" evidence="2">
    <location>
        <begin position="148"/>
        <end position="378"/>
    </location>
</feature>
<dbReference type="KEGG" id="nav:JQS30_08740"/>
<dbReference type="InterPro" id="IPR000073">
    <property type="entry name" value="AB_hydrolase_1"/>
</dbReference>
<evidence type="ECO:0000313" key="4">
    <source>
        <dbReference type="Proteomes" id="UP000662939"/>
    </source>
</evidence>
<dbReference type="Pfam" id="PF00561">
    <property type="entry name" value="Abhydrolase_1"/>
    <property type="match status" value="1"/>
</dbReference>
<sequence>MTSTDAPTTRLSPSPRPGTRAYPWLRRAALVTAILLSARVLIGLIWFLGLGVPSAQPGFSWFSTGLITLLCAAVVVAILRWARFDMALLRHRLAFAIPLLLTAGLLYGAYGWQPAAQDYQADEVPGPPSHYVDTDLARFHYTDQGEGPPVVLLSPGAAWTMAWQPQAAYLAQTHRVVVVDLPGQGFTQLREDDFAFDLPAMSSAIDAFLESLDLRGAHLGGMSWSAGWALHYASENPENVNRLMLLAPSGVDEPDILTWRLLEPPIIGELVSKLSAVDRSSYANMVADMFAHQDQVTDEVIDAMWKPNTFANNIAATTQLQRGLDWRLTEAAMPDLPHPTLVLWGEEDSVLSVDLAQTFETLIPNSVVHRFSDCGHALTLDCSAEVNTAMAEFLT</sequence>
<keyword evidence="1" id="KW-0472">Membrane</keyword>
<feature type="transmembrane region" description="Helical" evidence="1">
    <location>
        <begin position="61"/>
        <end position="81"/>
    </location>
</feature>
<dbReference type="AlphaFoldDB" id="A0A895XJC6"/>
<accession>A0A895XJC6</accession>
<dbReference type="InterPro" id="IPR029058">
    <property type="entry name" value="AB_hydrolase_fold"/>
</dbReference>
<name>A0A895XJC6_9ACTN</name>
<dbReference type="InterPro" id="IPR050266">
    <property type="entry name" value="AB_hydrolase_sf"/>
</dbReference>
<keyword evidence="3" id="KW-0378">Hydrolase</keyword>